<feature type="signal peptide" evidence="3">
    <location>
        <begin position="1"/>
        <end position="25"/>
    </location>
</feature>
<evidence type="ECO:0000256" key="1">
    <source>
        <dbReference type="SAM" id="MobiDB-lite"/>
    </source>
</evidence>
<reference evidence="4" key="2">
    <citation type="submission" date="2021-01" db="EMBL/GenBank/DDBJ databases">
        <title>Pan-genome distribution and transcriptional activeness of fungal secondary metabolism genes in Aspergillus section Fumigati.</title>
        <authorList>
            <person name="Takahashi H."/>
            <person name="Umemura M."/>
            <person name="Ninomiya A."/>
            <person name="Kusuya Y."/>
            <person name="Urayama S."/>
            <person name="Shimizu M."/>
            <person name="Watanabe A."/>
            <person name="Kamei K."/>
            <person name="Yaguchi T."/>
            <person name="Hagiwara D."/>
        </authorList>
    </citation>
    <scope>NUCLEOTIDE SEQUENCE</scope>
    <source>
        <strain evidence="4">IFM 46973</strain>
    </source>
</reference>
<evidence type="ECO:0000313" key="4">
    <source>
        <dbReference type="EMBL" id="GIC88387.1"/>
    </source>
</evidence>
<feature type="transmembrane region" description="Helical" evidence="2">
    <location>
        <begin position="234"/>
        <end position="257"/>
    </location>
</feature>
<dbReference type="EMBL" id="BBXM02000003">
    <property type="protein sequence ID" value="GIC88387.1"/>
    <property type="molecule type" value="Genomic_DNA"/>
</dbReference>
<keyword evidence="2" id="KW-0472">Membrane</keyword>
<feature type="compositionally biased region" description="Low complexity" evidence="1">
    <location>
        <begin position="201"/>
        <end position="214"/>
    </location>
</feature>
<keyword evidence="2" id="KW-1133">Transmembrane helix</keyword>
<keyword evidence="3" id="KW-0732">Signal</keyword>
<feature type="compositionally biased region" description="Polar residues" evidence="1">
    <location>
        <begin position="326"/>
        <end position="338"/>
    </location>
</feature>
<feature type="compositionally biased region" description="Basic residues" evidence="1">
    <location>
        <begin position="417"/>
        <end position="426"/>
    </location>
</feature>
<sequence length="426" mass="44570">MARSSFTAFLVVFTTVVTTISPSYAFNNLLNRASDSCPASYEQCNNSNLPSSFCCPSTSTCVSLDNGSSAICCPSGQSCAFIEPITCDVSQQNATLHPKAVVKTIRLGDTLPKCGNSCCPFGYSCQSNSICAMSTSTSAIATGSISSLPTTTSNPSSASTKASTDSTASTTSTAPTTATTSSKVTDTASSTDGVQPTIITASDPADSSASSAASNCHGTSAAVTTTCPSYPTKAIIAGFFPGAAFGAVLALLAMFLMRRRNNNLPPSVKIAQHTQRTSSGTLIGISDPIPSEENAYRTDFLLRRSLKRNSEGARSMLQRTGTRVKSLFGSTPKPSQMASKPPPLPLTPPQQVRMPSTESIKVYTPPGTFASTGVLKPEPYPTIVVENGATFTEMIDQVGFKNSKGDPSYRVNETPRSRSKSPLRPI</sequence>
<evidence type="ECO:0000313" key="5">
    <source>
        <dbReference type="Proteomes" id="UP000036893"/>
    </source>
</evidence>
<dbReference type="RefSeq" id="XP_043145653.1">
    <property type="nucleotide sequence ID" value="XM_043289718.1"/>
</dbReference>
<gene>
    <name evidence="4" type="ORF">Aud_004781</name>
</gene>
<keyword evidence="2" id="KW-0812">Transmembrane</keyword>
<protein>
    <submittedName>
        <fullName evidence="4">Uncharacterized protein</fullName>
    </submittedName>
</protein>
<feature type="chain" id="PRO_5034453021" evidence="3">
    <location>
        <begin position="26"/>
        <end position="426"/>
    </location>
</feature>
<feature type="region of interest" description="Disordered" evidence="1">
    <location>
        <begin position="146"/>
        <end position="215"/>
    </location>
</feature>
<proteinExistence type="predicted"/>
<dbReference type="Proteomes" id="UP000036893">
    <property type="component" value="Unassembled WGS sequence"/>
</dbReference>
<feature type="region of interest" description="Disordered" evidence="1">
    <location>
        <begin position="326"/>
        <end position="352"/>
    </location>
</feature>
<accession>A0A8E0QQH9</accession>
<name>A0A8E0QQH9_9EURO</name>
<feature type="compositionally biased region" description="Low complexity" evidence="1">
    <location>
        <begin position="146"/>
        <end position="191"/>
    </location>
</feature>
<organism evidence="4 5">
    <name type="scientific">Aspergillus udagawae</name>
    <dbReference type="NCBI Taxonomy" id="91492"/>
    <lineage>
        <taxon>Eukaryota</taxon>
        <taxon>Fungi</taxon>
        <taxon>Dikarya</taxon>
        <taxon>Ascomycota</taxon>
        <taxon>Pezizomycotina</taxon>
        <taxon>Eurotiomycetes</taxon>
        <taxon>Eurotiomycetidae</taxon>
        <taxon>Eurotiales</taxon>
        <taxon>Aspergillaceae</taxon>
        <taxon>Aspergillus</taxon>
        <taxon>Aspergillus subgen. Fumigati</taxon>
    </lineage>
</organism>
<evidence type="ECO:0000256" key="2">
    <source>
        <dbReference type="SAM" id="Phobius"/>
    </source>
</evidence>
<comment type="caution">
    <text evidence="4">The sequence shown here is derived from an EMBL/GenBank/DDBJ whole genome shotgun (WGS) entry which is preliminary data.</text>
</comment>
<reference evidence="4" key="1">
    <citation type="journal article" date="2015" name="Genome Announc.">
        <title>Draft Genome Sequence of the Pathogenic Filamentous Fungus Aspergillus udagawae Strain IFM 46973T.</title>
        <authorList>
            <person name="Kusuya Y."/>
            <person name="Takahashi-Nakaguchi A."/>
            <person name="Takahashi H."/>
            <person name="Yaguchi T."/>
        </authorList>
    </citation>
    <scope>NUCLEOTIDE SEQUENCE</scope>
    <source>
        <strain evidence="4">IFM 46973</strain>
    </source>
</reference>
<evidence type="ECO:0000256" key="3">
    <source>
        <dbReference type="SAM" id="SignalP"/>
    </source>
</evidence>
<dbReference type="GeneID" id="66992257"/>
<dbReference type="AlphaFoldDB" id="A0A8E0QQH9"/>
<feature type="region of interest" description="Disordered" evidence="1">
    <location>
        <begin position="398"/>
        <end position="426"/>
    </location>
</feature>